<keyword evidence="2" id="KW-0489">Methyltransferase</keyword>
<dbReference type="GO" id="GO:0009307">
    <property type="term" value="P:DNA restriction-modification system"/>
    <property type="evidence" value="ECO:0007669"/>
    <property type="project" value="UniProtKB-KW"/>
</dbReference>
<dbReference type="InterPro" id="IPR007848">
    <property type="entry name" value="Small_mtfrase_dom"/>
</dbReference>
<name>A0AA40T3P5_9NOST</name>
<keyword evidence="3" id="KW-1185">Reference proteome</keyword>
<keyword evidence="2" id="KW-0808">Transferase</keyword>
<feature type="domain" description="Methyltransferase small" evidence="1">
    <location>
        <begin position="34"/>
        <end position="109"/>
    </location>
</feature>
<sequence length="201" mass="22824">MTVIESASTINWTPDDWQTPNEIARLMTQLVIPSDSFILEPAAGTGQIAKYIPHPESRNILCLDINEQRVNLGQHNAPDCNWLVADFLRDEIEPATLFDLIITNPPFSKCVEYIERSLELLNPDNPEARLIFLLPLDWNCSKARGAHWQRLNAHIHKEYRIMGRVAFLDAEGVPRSRRQCCDAVFEIRPGRVDSGVSYLGS</sequence>
<dbReference type="GO" id="GO:0032259">
    <property type="term" value="P:methylation"/>
    <property type="evidence" value="ECO:0007669"/>
    <property type="project" value="UniProtKB-KW"/>
</dbReference>
<dbReference type="PRINTS" id="PR00507">
    <property type="entry name" value="N12N6MTFRASE"/>
</dbReference>
<organism evidence="2 3">
    <name type="scientific">Komarekiella delphini-convector SJRDD-AB1</name>
    <dbReference type="NCBI Taxonomy" id="2593771"/>
    <lineage>
        <taxon>Bacteria</taxon>
        <taxon>Bacillati</taxon>
        <taxon>Cyanobacteriota</taxon>
        <taxon>Cyanophyceae</taxon>
        <taxon>Nostocales</taxon>
        <taxon>Nostocaceae</taxon>
        <taxon>Komarekiella</taxon>
        <taxon>Komarekiella delphini-convector</taxon>
    </lineage>
</organism>
<dbReference type="GO" id="GO:0008170">
    <property type="term" value="F:N-methyltransferase activity"/>
    <property type="evidence" value="ECO:0007669"/>
    <property type="project" value="InterPro"/>
</dbReference>
<dbReference type="Pfam" id="PF05175">
    <property type="entry name" value="MTS"/>
    <property type="match status" value="1"/>
</dbReference>
<evidence type="ECO:0000259" key="1">
    <source>
        <dbReference type="Pfam" id="PF05175"/>
    </source>
</evidence>
<dbReference type="GO" id="GO:0003677">
    <property type="term" value="F:DNA binding"/>
    <property type="evidence" value="ECO:0007669"/>
    <property type="project" value="InterPro"/>
</dbReference>
<dbReference type="CDD" id="cd02440">
    <property type="entry name" value="AdoMet_MTases"/>
    <property type="match status" value="1"/>
</dbReference>
<dbReference type="PROSITE" id="PS00092">
    <property type="entry name" value="N6_MTASE"/>
    <property type="match status" value="1"/>
</dbReference>
<dbReference type="InterPro" id="IPR002052">
    <property type="entry name" value="DNA_methylase_N6_adenine_CS"/>
</dbReference>
<dbReference type="SUPFAM" id="SSF53335">
    <property type="entry name" value="S-adenosyl-L-methionine-dependent methyltransferases"/>
    <property type="match status" value="1"/>
</dbReference>
<accession>A0AA40T3P5</accession>
<comment type="caution">
    <text evidence="2">The sequence shown here is derived from an EMBL/GenBank/DDBJ whole genome shotgun (WGS) entry which is preliminary data.</text>
</comment>
<dbReference type="RefSeq" id="WP_191761221.1">
    <property type="nucleotide sequence ID" value="NZ_VJXY01000053.1"/>
</dbReference>
<reference evidence="2" key="1">
    <citation type="submission" date="2019-07" db="EMBL/GenBank/DDBJ databases">
        <title>Toxilogical consequences of a new and cryptic species of cyanobacteria (Komarekiella delphini-convector) recovered from the epidermis of a bottlenose dolphin and 1500 ft. in the air.</title>
        <authorList>
            <person name="Brown A.O."/>
            <person name="Dvorak P."/>
            <person name="Villanueva C.D."/>
            <person name="Foss A.J."/>
            <person name="Garvey A.D."/>
            <person name="Gibson Q.A."/>
            <person name="Johansen J.R."/>
            <person name="Casamatta D.A."/>
        </authorList>
    </citation>
    <scope>NUCLEOTIDE SEQUENCE</scope>
    <source>
        <strain evidence="2">SJRDD-AB1</strain>
    </source>
</reference>
<gene>
    <name evidence="2" type="ORF">FNW02_30525</name>
</gene>
<dbReference type="AlphaFoldDB" id="A0AA40T3P5"/>
<proteinExistence type="predicted"/>
<dbReference type="Proteomes" id="UP001165986">
    <property type="component" value="Unassembled WGS sequence"/>
</dbReference>
<protein>
    <submittedName>
        <fullName evidence="2">Methyltransferase</fullName>
    </submittedName>
</protein>
<evidence type="ECO:0000313" key="2">
    <source>
        <dbReference type="EMBL" id="MBD6620017.1"/>
    </source>
</evidence>
<evidence type="ECO:0000313" key="3">
    <source>
        <dbReference type="Proteomes" id="UP001165986"/>
    </source>
</evidence>
<dbReference type="Gene3D" id="3.40.50.150">
    <property type="entry name" value="Vaccinia Virus protein VP39"/>
    <property type="match status" value="1"/>
</dbReference>
<dbReference type="EMBL" id="VJXY01000053">
    <property type="protein sequence ID" value="MBD6620017.1"/>
    <property type="molecule type" value="Genomic_DNA"/>
</dbReference>
<dbReference type="InterPro" id="IPR029063">
    <property type="entry name" value="SAM-dependent_MTases_sf"/>
</dbReference>